<dbReference type="CDD" id="cd06325">
    <property type="entry name" value="PBP1_ABC_unchar_transporter"/>
    <property type="match status" value="1"/>
</dbReference>
<dbReference type="InterPro" id="IPR007487">
    <property type="entry name" value="ABC_transpt-TYRBP-like"/>
</dbReference>
<dbReference type="PANTHER" id="PTHR35271">
    <property type="entry name" value="ABC TRANSPORTER, SUBSTRATE-BINDING LIPOPROTEIN-RELATED"/>
    <property type="match status" value="1"/>
</dbReference>
<dbReference type="InterPro" id="IPR028082">
    <property type="entry name" value="Peripla_BP_I"/>
</dbReference>
<proteinExistence type="predicted"/>
<dbReference type="SUPFAM" id="SSF53822">
    <property type="entry name" value="Periplasmic binding protein-like I"/>
    <property type="match status" value="1"/>
</dbReference>
<evidence type="ECO:0000256" key="1">
    <source>
        <dbReference type="SAM" id="SignalP"/>
    </source>
</evidence>
<name>A0A077AV50_9PROT</name>
<sequence>MFKIIVVLHTLVLSSFCSIQAKPLVAITKIAPHPSLDAVEKGIKDGLKESGIEADYQSDNAQGSISTAVQIAKKYGGLKPAVIIPITTPSAQTVYQVASSEKIPVVFAAVSDPVAAKLVDAQTKTGNTITGVSDLSPISDQIELIQTLQPSVKKIGILYNPGESNSVALTDLFKSQAIAKGLEIKLFPCLSIVDLGTVSKKIKGKVDAVYIPNDNTIISGLDMVLKTLDDLPVYAADPESISRGCLASAAMGQYEIGLETGKLAARVLKGENPSFIPVVQATAVHVTLNQKVAHKLKIEIPHSLKKNATIIGD</sequence>
<gene>
    <name evidence="2" type="ORF">ID47_10365</name>
</gene>
<evidence type="ECO:0000313" key="2">
    <source>
        <dbReference type="EMBL" id="AIK97047.1"/>
    </source>
</evidence>
<feature type="signal peptide" evidence="1">
    <location>
        <begin position="1"/>
        <end position="21"/>
    </location>
</feature>
<dbReference type="RefSeq" id="WP_038466060.1">
    <property type="nucleotide sequence ID" value="NZ_CP008941.1"/>
</dbReference>
<dbReference type="AlphaFoldDB" id="A0A077AV50"/>
<feature type="chain" id="PRO_5001717430" description="ABC transporter permease" evidence="1">
    <location>
        <begin position="22"/>
        <end position="313"/>
    </location>
</feature>
<dbReference type="EMBL" id="CP008941">
    <property type="protein sequence ID" value="AIK97047.1"/>
    <property type="molecule type" value="Genomic_DNA"/>
</dbReference>
<dbReference type="OrthoDB" id="9776955at2"/>
<dbReference type="PANTHER" id="PTHR35271:SF1">
    <property type="entry name" value="ABC TRANSPORTER, SUBSTRATE-BINDING LIPOPROTEIN"/>
    <property type="match status" value="1"/>
</dbReference>
<dbReference type="eggNOG" id="COG2984">
    <property type="taxonomic scope" value="Bacteria"/>
</dbReference>
<protein>
    <recommendedName>
        <fullName evidence="4">ABC transporter permease</fullName>
    </recommendedName>
</protein>
<organism evidence="2 3">
    <name type="scientific">Candidatus Odyssella acanthamoebae</name>
    <dbReference type="NCBI Taxonomy" id="91604"/>
    <lineage>
        <taxon>Bacteria</taxon>
        <taxon>Pseudomonadati</taxon>
        <taxon>Pseudomonadota</taxon>
        <taxon>Alphaproteobacteria</taxon>
        <taxon>Holosporales</taxon>
        <taxon>Candidatus Paracaedibacteraceae</taxon>
        <taxon>Candidatus Odyssella</taxon>
    </lineage>
</organism>
<dbReference type="STRING" id="91604.ID47_10365"/>
<evidence type="ECO:0008006" key="4">
    <source>
        <dbReference type="Google" id="ProtNLM"/>
    </source>
</evidence>
<keyword evidence="1" id="KW-0732">Signal</keyword>
<dbReference type="HOGENOM" id="CLU_058196_1_0_5"/>
<dbReference type="Proteomes" id="UP000028926">
    <property type="component" value="Chromosome"/>
</dbReference>
<evidence type="ECO:0000313" key="3">
    <source>
        <dbReference type="Proteomes" id="UP000028926"/>
    </source>
</evidence>
<keyword evidence="3" id="KW-1185">Reference proteome</keyword>
<accession>A0A077AV50</accession>
<dbReference type="KEGG" id="paca:ID47_10365"/>
<dbReference type="Gene3D" id="3.40.50.2300">
    <property type="match status" value="2"/>
</dbReference>
<reference evidence="2 3" key="1">
    <citation type="submission" date="2014-07" db="EMBL/GenBank/DDBJ databases">
        <title>Comparative genomic insights into amoeba endosymbionts belonging to the families of Holosporaceae and Candidatus Midichloriaceae within Rickettsiales.</title>
        <authorList>
            <person name="Wang Z."/>
            <person name="Wu M."/>
        </authorList>
    </citation>
    <scope>NUCLEOTIDE SEQUENCE [LARGE SCALE GENOMIC DNA]</scope>
    <source>
        <strain evidence="2">PRA3</strain>
    </source>
</reference>
<dbReference type="Pfam" id="PF04392">
    <property type="entry name" value="ABC_sub_bind"/>
    <property type="match status" value="1"/>
</dbReference>